<proteinExistence type="predicted"/>
<organism evidence="1 2">
    <name type="scientific">Senna tora</name>
    <dbReference type="NCBI Taxonomy" id="362788"/>
    <lineage>
        <taxon>Eukaryota</taxon>
        <taxon>Viridiplantae</taxon>
        <taxon>Streptophyta</taxon>
        <taxon>Embryophyta</taxon>
        <taxon>Tracheophyta</taxon>
        <taxon>Spermatophyta</taxon>
        <taxon>Magnoliopsida</taxon>
        <taxon>eudicotyledons</taxon>
        <taxon>Gunneridae</taxon>
        <taxon>Pentapetalae</taxon>
        <taxon>rosids</taxon>
        <taxon>fabids</taxon>
        <taxon>Fabales</taxon>
        <taxon>Fabaceae</taxon>
        <taxon>Caesalpinioideae</taxon>
        <taxon>Cassia clade</taxon>
        <taxon>Senna</taxon>
    </lineage>
</organism>
<protein>
    <submittedName>
        <fullName evidence="1">Uncharacterized protein</fullName>
    </submittedName>
</protein>
<evidence type="ECO:0000313" key="1">
    <source>
        <dbReference type="EMBL" id="KAF7805820.1"/>
    </source>
</evidence>
<sequence length="51" mass="5969">MASQRIVQILWSFIANHCEMLEGETLPCVNDSIRRKISSSKTKRFNSEREK</sequence>
<accession>A0A834W1M9</accession>
<comment type="caution">
    <text evidence="1">The sequence shown here is derived from an EMBL/GenBank/DDBJ whole genome shotgun (WGS) entry which is preliminary data.</text>
</comment>
<name>A0A834W1M9_9FABA</name>
<evidence type="ECO:0000313" key="2">
    <source>
        <dbReference type="Proteomes" id="UP000634136"/>
    </source>
</evidence>
<dbReference type="AlphaFoldDB" id="A0A834W1M9"/>
<dbReference type="EMBL" id="JAAIUW010000012">
    <property type="protein sequence ID" value="KAF7805820.1"/>
    <property type="molecule type" value="Genomic_DNA"/>
</dbReference>
<dbReference type="Proteomes" id="UP000634136">
    <property type="component" value="Unassembled WGS sequence"/>
</dbReference>
<gene>
    <name evidence="1" type="ORF">G2W53_037981</name>
</gene>
<reference evidence="1" key="1">
    <citation type="submission" date="2020-09" db="EMBL/GenBank/DDBJ databases">
        <title>Genome-Enabled Discovery of Anthraquinone Biosynthesis in Senna tora.</title>
        <authorList>
            <person name="Kang S.-H."/>
            <person name="Pandey R.P."/>
            <person name="Lee C.-M."/>
            <person name="Sim J.-S."/>
            <person name="Jeong J.-T."/>
            <person name="Choi B.-S."/>
            <person name="Jung M."/>
            <person name="Ginzburg D."/>
            <person name="Zhao K."/>
            <person name="Won S.Y."/>
            <person name="Oh T.-J."/>
            <person name="Yu Y."/>
            <person name="Kim N.-H."/>
            <person name="Lee O.R."/>
            <person name="Lee T.-H."/>
            <person name="Bashyal P."/>
            <person name="Kim T.-S."/>
            <person name="Lee W.-H."/>
            <person name="Kawkins C."/>
            <person name="Kim C.-K."/>
            <person name="Kim J.S."/>
            <person name="Ahn B.O."/>
            <person name="Rhee S.Y."/>
            <person name="Sohng J.K."/>
        </authorList>
    </citation>
    <scope>NUCLEOTIDE SEQUENCE</scope>
    <source>
        <tissue evidence="1">Leaf</tissue>
    </source>
</reference>
<keyword evidence="2" id="KW-1185">Reference proteome</keyword>